<dbReference type="SUPFAM" id="SSF50974">
    <property type="entry name" value="Nitrous oxide reductase, N-terminal domain"/>
    <property type="match status" value="1"/>
</dbReference>
<organism evidence="2 3">
    <name type="scientific">Thermobispora bispora (strain ATCC 19993 / DSM 43833 / CBS 139.67 / JCM 10125 / KCTC 9307 / NBRC 14880 / R51)</name>
    <dbReference type="NCBI Taxonomy" id="469371"/>
    <lineage>
        <taxon>Bacteria</taxon>
        <taxon>Bacillati</taxon>
        <taxon>Actinomycetota</taxon>
        <taxon>Actinomycetes</taxon>
        <taxon>Streptosporangiales</taxon>
        <taxon>Streptosporangiaceae</taxon>
        <taxon>Thermobispora</taxon>
    </lineage>
</organism>
<protein>
    <submittedName>
        <fullName evidence="2">40-residue YVTN family beta-propeller repeat protein</fullName>
    </submittedName>
</protein>
<accession>D6Y2A4</accession>
<dbReference type="InterPro" id="IPR011045">
    <property type="entry name" value="N2O_reductase_N"/>
</dbReference>
<dbReference type="eggNOG" id="COG3391">
    <property type="taxonomic scope" value="Bacteria"/>
</dbReference>
<evidence type="ECO:0000256" key="1">
    <source>
        <dbReference type="SAM" id="MobiDB-lite"/>
    </source>
</evidence>
<dbReference type="STRING" id="469371.Tbis_0103"/>
<dbReference type="InterPro" id="IPR011964">
    <property type="entry name" value="YVTN_b-propeller_repeat"/>
</dbReference>
<feature type="compositionally biased region" description="Basic residues" evidence="1">
    <location>
        <begin position="1"/>
        <end position="12"/>
    </location>
</feature>
<name>D6Y2A4_THEBD</name>
<keyword evidence="3" id="KW-1185">Reference proteome</keyword>
<dbReference type="PANTHER" id="PTHR47197">
    <property type="entry name" value="PROTEIN NIRF"/>
    <property type="match status" value="1"/>
</dbReference>
<dbReference type="Gene3D" id="2.130.10.10">
    <property type="entry name" value="YVTN repeat-like/Quinoprotein amine dehydrogenase"/>
    <property type="match status" value="2"/>
</dbReference>
<dbReference type="NCBIfam" id="TIGR02276">
    <property type="entry name" value="beta_rpt_yvtn"/>
    <property type="match status" value="3"/>
</dbReference>
<dbReference type="RefSeq" id="WP_013130372.1">
    <property type="nucleotide sequence ID" value="NC_014165.1"/>
</dbReference>
<dbReference type="Proteomes" id="UP000006640">
    <property type="component" value="Chromosome"/>
</dbReference>
<sequence length="192" mass="19626">MLIRSLTRRRTGRSGQPQVRVRRSRLRSAITAALVTGLTVLVPLPTPVSAGETRQARQVAYVTNLNGNTVSVIDVAGNTTIATIPVGLGPTGVAASPGGTRVFVVNQGSRTVSVIDTATNGVIATIPVGVTPFNVAITPGGTRAYVTNLGSDNVSVIDTATNTVIATIPVGNGPIGVKVSPGGHPRLRHQPA</sequence>
<gene>
    <name evidence="2" type="ordered locus">Tbis_0103</name>
</gene>
<dbReference type="AlphaFoldDB" id="D6Y2A4"/>
<dbReference type="KEGG" id="tbi:Tbis_0103"/>
<feature type="region of interest" description="Disordered" evidence="1">
    <location>
        <begin position="1"/>
        <end position="22"/>
    </location>
</feature>
<reference evidence="2 3" key="1">
    <citation type="submission" date="2010-01" db="EMBL/GenBank/DDBJ databases">
        <title>The complete genome of Thermobispora bispora DSM 43833.</title>
        <authorList>
            <consortium name="US DOE Joint Genome Institute (JGI-PGF)"/>
            <person name="Lucas S."/>
            <person name="Copeland A."/>
            <person name="Lapidus A."/>
            <person name="Glavina del Rio T."/>
            <person name="Dalin E."/>
            <person name="Tice H."/>
            <person name="Bruce D."/>
            <person name="Goodwin L."/>
            <person name="Pitluck S."/>
            <person name="Kyrpides N."/>
            <person name="Mavromatis K."/>
            <person name="Ivanova N."/>
            <person name="Mikhailova N."/>
            <person name="Chertkov O."/>
            <person name="Brettin T."/>
            <person name="Detter J.C."/>
            <person name="Han C."/>
            <person name="Larimer F."/>
            <person name="Land M."/>
            <person name="Hauser L."/>
            <person name="Markowitz V."/>
            <person name="Cheng J.-F."/>
            <person name="Hugenholtz P."/>
            <person name="Woyke T."/>
            <person name="Wu D."/>
            <person name="Jando M."/>
            <person name="Schneider S."/>
            <person name="Klenk H.-P."/>
            <person name="Eisen J.A."/>
        </authorList>
    </citation>
    <scope>NUCLEOTIDE SEQUENCE [LARGE SCALE GENOMIC DNA]</scope>
    <source>
        <strain evidence="3">ATCC 19993 / DSM 43833 / CBS 139.67 / JCM 10125 / KCTC 9307 / NBRC 14880 / R51</strain>
    </source>
</reference>
<proteinExistence type="predicted"/>
<evidence type="ECO:0000313" key="3">
    <source>
        <dbReference type="Proteomes" id="UP000006640"/>
    </source>
</evidence>
<dbReference type="HOGENOM" id="CLU_121967_0_0_11"/>
<dbReference type="EMBL" id="CP001874">
    <property type="protein sequence ID" value="ADG86839.1"/>
    <property type="molecule type" value="Genomic_DNA"/>
</dbReference>
<evidence type="ECO:0000313" key="2">
    <source>
        <dbReference type="EMBL" id="ADG86839.1"/>
    </source>
</evidence>
<dbReference type="InterPro" id="IPR015943">
    <property type="entry name" value="WD40/YVTN_repeat-like_dom_sf"/>
</dbReference>
<dbReference type="InterPro" id="IPR051200">
    <property type="entry name" value="Host-pathogen_enzymatic-act"/>
</dbReference>
<dbReference type="PANTHER" id="PTHR47197:SF3">
    <property type="entry name" value="DIHYDRO-HEME D1 DEHYDROGENASE"/>
    <property type="match status" value="1"/>
</dbReference>